<evidence type="ECO:0000259" key="1">
    <source>
        <dbReference type="Pfam" id="PF13847"/>
    </source>
</evidence>
<dbReference type="PANTHER" id="PTHR43861">
    <property type="entry name" value="TRANS-ACONITATE 2-METHYLTRANSFERASE-RELATED"/>
    <property type="match status" value="1"/>
</dbReference>
<keyword evidence="2" id="KW-0489">Methyltransferase</keyword>
<accession>A0ABX2JG46</accession>
<feature type="domain" description="Methyltransferase" evidence="1">
    <location>
        <begin position="1"/>
        <end position="116"/>
    </location>
</feature>
<dbReference type="Pfam" id="PF13847">
    <property type="entry name" value="Methyltransf_31"/>
    <property type="match status" value="1"/>
</dbReference>
<dbReference type="Gene3D" id="3.40.50.150">
    <property type="entry name" value="Vaccinia Virus protein VP39"/>
    <property type="match status" value="1"/>
</dbReference>
<dbReference type="InterPro" id="IPR029063">
    <property type="entry name" value="SAM-dependent_MTases_sf"/>
</dbReference>
<sequence length="229" mass="24765">MRVLDVGCGNGDLSRTVAALAGPDGEVIGIDSSEAALTAARATPADATGAPLRYQFADLSTDLPDLGSFDAIVGRRVLMYLPDAAATLHRLARLAKRDTILAFQEHARADLPTGLAALPMHQRCYELMWRTIAAEQGDVAIGYRLADLIRGAGFQIDHARCEGVLIQPWHESFLPMLMRIMLPRMIACGAIRADEIDVDELERGMDHEGRSGSGTILWDLAFLVSGRLG</sequence>
<dbReference type="InterPro" id="IPR025714">
    <property type="entry name" value="Methyltranfer_dom"/>
</dbReference>
<comment type="caution">
    <text evidence="2">The sequence shown here is derived from an EMBL/GenBank/DDBJ whole genome shotgun (WGS) entry which is preliminary data.</text>
</comment>
<dbReference type="SUPFAM" id="SSF53335">
    <property type="entry name" value="S-adenosyl-L-methionine-dependent methyltransferases"/>
    <property type="match status" value="1"/>
</dbReference>
<keyword evidence="3" id="KW-1185">Reference proteome</keyword>
<proteinExistence type="predicted"/>
<organism evidence="2 3">
    <name type="scientific">Sphingomonas hominis</name>
    <dbReference type="NCBI Taxonomy" id="2741495"/>
    <lineage>
        <taxon>Bacteria</taxon>
        <taxon>Pseudomonadati</taxon>
        <taxon>Pseudomonadota</taxon>
        <taxon>Alphaproteobacteria</taxon>
        <taxon>Sphingomonadales</taxon>
        <taxon>Sphingomonadaceae</taxon>
        <taxon>Sphingomonas</taxon>
    </lineage>
</organism>
<keyword evidence="2" id="KW-0808">Transferase</keyword>
<gene>
    <name evidence="2" type="ORF">HRV97_09625</name>
</gene>
<dbReference type="CDD" id="cd02440">
    <property type="entry name" value="AdoMet_MTases"/>
    <property type="match status" value="1"/>
</dbReference>
<dbReference type="PANTHER" id="PTHR43861:SF1">
    <property type="entry name" value="TRANS-ACONITATE 2-METHYLTRANSFERASE"/>
    <property type="match status" value="1"/>
</dbReference>
<name>A0ABX2JG46_9SPHN</name>
<dbReference type="Proteomes" id="UP000621447">
    <property type="component" value="Unassembled WGS sequence"/>
</dbReference>
<protein>
    <submittedName>
        <fullName evidence="2">Methyltransferase domain-containing protein</fullName>
    </submittedName>
</protein>
<dbReference type="GO" id="GO:0032259">
    <property type="term" value="P:methylation"/>
    <property type="evidence" value="ECO:0007669"/>
    <property type="project" value="UniProtKB-KW"/>
</dbReference>
<evidence type="ECO:0000313" key="3">
    <source>
        <dbReference type="Proteomes" id="UP000621447"/>
    </source>
</evidence>
<evidence type="ECO:0000313" key="2">
    <source>
        <dbReference type="EMBL" id="NTS65421.1"/>
    </source>
</evidence>
<reference evidence="2 3" key="1">
    <citation type="submission" date="2020-06" db="EMBL/GenBank/DDBJ databases">
        <title>Sphingomonas hominis sp. nov., a member of the Sphingomonas, isolated from the hair of a 22-year-old girl.</title>
        <authorList>
            <person name="Zhang D.-F."/>
            <person name="Cui X.-W."/>
        </authorList>
    </citation>
    <scope>NUCLEOTIDE SEQUENCE [LARGE SCALE GENOMIC DNA]</scope>
    <source>
        <strain evidence="2 3">HHU CXW</strain>
    </source>
</reference>
<dbReference type="EMBL" id="JABULH010000003">
    <property type="protein sequence ID" value="NTS65421.1"/>
    <property type="molecule type" value="Genomic_DNA"/>
</dbReference>
<dbReference type="GO" id="GO:0008168">
    <property type="term" value="F:methyltransferase activity"/>
    <property type="evidence" value="ECO:0007669"/>
    <property type="project" value="UniProtKB-KW"/>
</dbReference>